<dbReference type="EMBL" id="CP003051">
    <property type="protein sequence ID" value="AGA91429.1"/>
    <property type="molecule type" value="Genomic_DNA"/>
</dbReference>
<dbReference type="STRING" id="765912.Thimo_2719"/>
<dbReference type="OrthoDB" id="494153at2"/>
<keyword evidence="3" id="KW-1185">Reference proteome</keyword>
<dbReference type="HOGENOM" id="CLU_373318_0_0_6"/>
<dbReference type="eggNOG" id="ENOG502ZB3Q">
    <property type="taxonomic scope" value="Bacteria"/>
</dbReference>
<evidence type="ECO:0000313" key="3">
    <source>
        <dbReference type="Proteomes" id="UP000010816"/>
    </source>
</evidence>
<feature type="region of interest" description="Disordered" evidence="1">
    <location>
        <begin position="739"/>
        <end position="770"/>
    </location>
</feature>
<dbReference type="AlphaFoldDB" id="L0H1G6"/>
<proteinExistence type="predicted"/>
<evidence type="ECO:0000256" key="1">
    <source>
        <dbReference type="SAM" id="MobiDB-lite"/>
    </source>
</evidence>
<evidence type="ECO:0000313" key="2">
    <source>
        <dbReference type="EMBL" id="AGA91429.1"/>
    </source>
</evidence>
<gene>
    <name evidence="2" type="ORF">Thimo_2719</name>
</gene>
<sequence length="770" mass="87408">MTTSDMSGGLGGLSLSPKQHYSNVIDGIYGTFTTPAGKICYLQTKARIGHAGSKHSQLTRSLVPAREALNIQKMDFNQLLQRDLDDHRIATKLIPYILNPPVNSLPGFYPPVVAVLLPFDHSQQPAANFPPPTASVEHDHEYGLHFRTRTHGKAYRIQYFSDAQDNLQELPLAVLRWNPDEAKLVIMDGQHRAMSLLAIERTVSNSWHTAQNGKRYAPFYEDHVKKWIQKAKDAGQSVDLSNVELPVTICWFPEEPGQEPRPRPHLAARKLFVDVNNTAKPPSEARLVLLSDTELLNIFARELLNRLRKDEHWGEQFPLYGVEYDNPERTVTTPRRWSVVTNLEILKDSVHRAVFGPEKLLTRPTASMQGRPDWSHMNKLMRERLEVGKLFPSEFHDGPHRMMRSALGNHVFPINDDELHRKLLDAFYSRWGRGILHLLSEVLPYRAHLDALKSRYTDWNTANNIQDLAKDALFEGVGMFWTIEDGDALWKDNKKDAKESGRDEPPQPDISRAWSILEDDEKPHFRRLRAKMYLGAEDDASKVDADNLYKSLITYAAQVGVVLAWASIHKIAGAGAEPFDVACTLSKAINQALTSGPVMSRDRRRFMLKSSTVNGFHPINELPRLEPNLSVFFRYLWLELAFCEDAADLWKEQGIDLDAARCFLCDCRKAYLEFVIEDRRKQHMRDAEVRRLPEADQKSKAASLAFDEVVESQAQAHAYWFGLKIADARSLTLAALSGDGAQPGFDEELEGDDDSTEIDEAVDDDDEFQI</sequence>
<protein>
    <recommendedName>
        <fullName evidence="4">DGQHR domain-containing protein</fullName>
    </recommendedName>
</protein>
<feature type="compositionally biased region" description="Acidic residues" evidence="1">
    <location>
        <begin position="745"/>
        <end position="770"/>
    </location>
</feature>
<dbReference type="RefSeq" id="WP_015281561.1">
    <property type="nucleotide sequence ID" value="NC_019940.1"/>
</dbReference>
<reference evidence="2 3" key="1">
    <citation type="submission" date="2011-09" db="EMBL/GenBank/DDBJ databases">
        <title>Complete sequence of chromosome of Thioflavicoccus mobilis 8321.</title>
        <authorList>
            <consortium name="US DOE Joint Genome Institute"/>
            <person name="Lucas S."/>
            <person name="Han J."/>
            <person name="Lapidus A."/>
            <person name="Cheng J.-F."/>
            <person name="Goodwin L."/>
            <person name="Pitluck S."/>
            <person name="Peters L."/>
            <person name="Ovchinnikova G."/>
            <person name="Lu M."/>
            <person name="Detter J.C."/>
            <person name="Han C."/>
            <person name="Tapia R."/>
            <person name="Land M."/>
            <person name="Hauser L."/>
            <person name="Kyrpides N."/>
            <person name="Ivanova N."/>
            <person name="Pagani I."/>
            <person name="Vogl K."/>
            <person name="Liu Z."/>
            <person name="Imhoff J."/>
            <person name="Thiel V."/>
            <person name="Frigaard N.-U."/>
            <person name="Bryant D."/>
            <person name="Woyke T."/>
        </authorList>
    </citation>
    <scope>NUCLEOTIDE SEQUENCE [LARGE SCALE GENOMIC DNA]</scope>
    <source>
        <strain evidence="2 3">8321</strain>
    </source>
</reference>
<dbReference type="Proteomes" id="UP000010816">
    <property type="component" value="Chromosome"/>
</dbReference>
<dbReference type="KEGG" id="tmb:Thimo_2719"/>
<organism evidence="2 3">
    <name type="scientific">Thioflavicoccus mobilis 8321</name>
    <dbReference type="NCBI Taxonomy" id="765912"/>
    <lineage>
        <taxon>Bacteria</taxon>
        <taxon>Pseudomonadati</taxon>
        <taxon>Pseudomonadota</taxon>
        <taxon>Gammaproteobacteria</taxon>
        <taxon>Chromatiales</taxon>
        <taxon>Chromatiaceae</taxon>
        <taxon>Thioflavicoccus</taxon>
    </lineage>
</organism>
<dbReference type="PATRIC" id="fig|765912.4.peg.2665"/>
<name>L0H1G6_9GAMM</name>
<evidence type="ECO:0008006" key="4">
    <source>
        <dbReference type="Google" id="ProtNLM"/>
    </source>
</evidence>
<accession>L0H1G6</accession>